<dbReference type="EMBL" id="JBBNAG010000012">
    <property type="protein sequence ID" value="KAK9089326.1"/>
    <property type="molecule type" value="Genomic_DNA"/>
</dbReference>
<evidence type="ECO:0000259" key="2">
    <source>
        <dbReference type="Pfam" id="PF07732"/>
    </source>
</evidence>
<gene>
    <name evidence="3" type="ORF">Scep_028408</name>
</gene>
<organism evidence="3 4">
    <name type="scientific">Stephania cephalantha</name>
    <dbReference type="NCBI Taxonomy" id="152367"/>
    <lineage>
        <taxon>Eukaryota</taxon>
        <taxon>Viridiplantae</taxon>
        <taxon>Streptophyta</taxon>
        <taxon>Embryophyta</taxon>
        <taxon>Tracheophyta</taxon>
        <taxon>Spermatophyta</taxon>
        <taxon>Magnoliopsida</taxon>
        <taxon>Ranunculales</taxon>
        <taxon>Menispermaceae</taxon>
        <taxon>Menispermoideae</taxon>
        <taxon>Cissampelideae</taxon>
        <taxon>Stephania</taxon>
    </lineage>
</organism>
<dbReference type="GO" id="GO:0005507">
    <property type="term" value="F:copper ion binding"/>
    <property type="evidence" value="ECO:0007669"/>
    <property type="project" value="InterPro"/>
</dbReference>
<sequence>MAAHSYNGMVDDLEEFIFKGYGESIYYRMGLLLLEDVVPWNAIKAKEGNISLCRPSGLNGRHRFTQRTLGERALEVASETIKSVVMEIDDLQSLLVSVQGGLIGLVATIIGLTSKVVHNPKCILINGRFSGPQIDCVTNDNIIVNVINKLDQPFLNT</sequence>
<protein>
    <recommendedName>
        <fullName evidence="2">Plastocyanin-like domain-containing protein</fullName>
    </recommendedName>
</protein>
<comment type="similarity">
    <text evidence="1">Belongs to the multicopper oxidase family.</text>
</comment>
<dbReference type="InterPro" id="IPR008972">
    <property type="entry name" value="Cupredoxin"/>
</dbReference>
<proteinExistence type="inferred from homology"/>
<evidence type="ECO:0000313" key="3">
    <source>
        <dbReference type="EMBL" id="KAK9089326.1"/>
    </source>
</evidence>
<reference evidence="3 4" key="1">
    <citation type="submission" date="2024-01" db="EMBL/GenBank/DDBJ databases">
        <title>Genome assemblies of Stephania.</title>
        <authorList>
            <person name="Yang L."/>
        </authorList>
    </citation>
    <scope>NUCLEOTIDE SEQUENCE [LARGE SCALE GENOMIC DNA]</scope>
    <source>
        <strain evidence="3">JXDWG</strain>
        <tissue evidence="3">Leaf</tissue>
    </source>
</reference>
<comment type="caution">
    <text evidence="3">The sequence shown here is derived from an EMBL/GenBank/DDBJ whole genome shotgun (WGS) entry which is preliminary data.</text>
</comment>
<dbReference type="AlphaFoldDB" id="A0AAP0HM21"/>
<name>A0AAP0HM21_9MAGN</name>
<evidence type="ECO:0000313" key="4">
    <source>
        <dbReference type="Proteomes" id="UP001419268"/>
    </source>
</evidence>
<evidence type="ECO:0000256" key="1">
    <source>
        <dbReference type="ARBA" id="ARBA00010609"/>
    </source>
</evidence>
<dbReference type="SUPFAM" id="SSF49503">
    <property type="entry name" value="Cupredoxins"/>
    <property type="match status" value="1"/>
</dbReference>
<feature type="domain" description="Plastocyanin-like" evidence="2">
    <location>
        <begin position="120"/>
        <end position="154"/>
    </location>
</feature>
<keyword evidence="4" id="KW-1185">Reference proteome</keyword>
<dbReference type="InterPro" id="IPR011707">
    <property type="entry name" value="Cu-oxidase-like_N"/>
</dbReference>
<dbReference type="Proteomes" id="UP001419268">
    <property type="component" value="Unassembled WGS sequence"/>
</dbReference>
<dbReference type="Pfam" id="PF07732">
    <property type="entry name" value="Cu-oxidase_3"/>
    <property type="match status" value="1"/>
</dbReference>
<accession>A0AAP0HM21</accession>